<dbReference type="STRING" id="947166.A0A1D1V965"/>
<feature type="region of interest" description="Disordered" evidence="3">
    <location>
        <begin position="61"/>
        <end position="112"/>
    </location>
</feature>
<feature type="compositionally biased region" description="Polar residues" evidence="3">
    <location>
        <begin position="85"/>
        <end position="106"/>
    </location>
</feature>
<dbReference type="PANTHER" id="PTHR47522:SF2">
    <property type="entry name" value="PROTEIN SALVADOR HOMOLOG 1"/>
    <property type="match status" value="1"/>
</dbReference>
<gene>
    <name evidence="6" type="primary">RvY_08739-1</name>
    <name evidence="6" type="synonym">RvY_08739.1</name>
    <name evidence="6" type="ORF">RvY_08739</name>
</gene>
<proteinExistence type="predicted"/>
<feature type="compositionally biased region" description="Basic and acidic residues" evidence="3">
    <location>
        <begin position="1"/>
        <end position="14"/>
    </location>
</feature>
<evidence type="ECO:0000313" key="6">
    <source>
        <dbReference type="EMBL" id="GAU97450.1"/>
    </source>
</evidence>
<feature type="domain" description="SARAH" evidence="5">
    <location>
        <begin position="366"/>
        <end position="413"/>
    </location>
</feature>
<organism evidence="6 7">
    <name type="scientific">Ramazzottius varieornatus</name>
    <name type="common">Water bear</name>
    <name type="synonym">Tardigrade</name>
    <dbReference type="NCBI Taxonomy" id="947166"/>
    <lineage>
        <taxon>Eukaryota</taxon>
        <taxon>Metazoa</taxon>
        <taxon>Ecdysozoa</taxon>
        <taxon>Tardigrada</taxon>
        <taxon>Eutardigrada</taxon>
        <taxon>Parachela</taxon>
        <taxon>Hypsibioidea</taxon>
        <taxon>Ramazzottiidae</taxon>
        <taxon>Ramazzottius</taxon>
    </lineage>
</organism>
<dbReference type="SMART" id="SM00456">
    <property type="entry name" value="WW"/>
    <property type="match status" value="1"/>
</dbReference>
<dbReference type="CDD" id="cd00201">
    <property type="entry name" value="WW"/>
    <property type="match status" value="1"/>
</dbReference>
<evidence type="ECO:0000256" key="3">
    <source>
        <dbReference type="SAM" id="MobiDB-lite"/>
    </source>
</evidence>
<evidence type="ECO:0000259" key="4">
    <source>
        <dbReference type="PROSITE" id="PS50020"/>
    </source>
</evidence>
<feature type="domain" description="WW" evidence="4">
    <location>
        <begin position="272"/>
        <end position="305"/>
    </location>
</feature>
<dbReference type="FunFam" id="2.20.70.10:FF:000035">
    <property type="entry name" value="Salvador homolog 1 (Drosophila)"/>
    <property type="match status" value="1"/>
</dbReference>
<dbReference type="GO" id="GO:0043065">
    <property type="term" value="P:positive regulation of apoptotic process"/>
    <property type="evidence" value="ECO:0007669"/>
    <property type="project" value="TreeGrafter"/>
</dbReference>
<feature type="region of interest" description="Disordered" evidence="3">
    <location>
        <begin position="311"/>
        <end position="339"/>
    </location>
</feature>
<evidence type="ECO:0008006" key="8">
    <source>
        <dbReference type="Google" id="ProtNLM"/>
    </source>
</evidence>
<dbReference type="CDD" id="cd21433">
    <property type="entry name" value="SARAH_Sav"/>
    <property type="match status" value="1"/>
</dbReference>
<protein>
    <recommendedName>
        <fullName evidence="8">WW domain-containing protein</fullName>
    </recommendedName>
</protein>
<dbReference type="AlphaFoldDB" id="A0A1D1V965"/>
<evidence type="ECO:0000256" key="2">
    <source>
        <dbReference type="ARBA" id="ARBA00022737"/>
    </source>
</evidence>
<keyword evidence="7" id="KW-1185">Reference proteome</keyword>
<dbReference type="OrthoDB" id="5339429at2759"/>
<dbReference type="Proteomes" id="UP000186922">
    <property type="component" value="Unassembled WGS sequence"/>
</dbReference>
<dbReference type="PROSITE" id="PS50020">
    <property type="entry name" value="WW_DOMAIN_2"/>
    <property type="match status" value="1"/>
</dbReference>
<dbReference type="GO" id="GO:0005829">
    <property type="term" value="C:cytosol"/>
    <property type="evidence" value="ECO:0007669"/>
    <property type="project" value="TreeGrafter"/>
</dbReference>
<dbReference type="GO" id="GO:0008285">
    <property type="term" value="P:negative regulation of cell population proliferation"/>
    <property type="evidence" value="ECO:0007669"/>
    <property type="project" value="TreeGrafter"/>
</dbReference>
<dbReference type="GO" id="GO:0006915">
    <property type="term" value="P:apoptotic process"/>
    <property type="evidence" value="ECO:0007669"/>
    <property type="project" value="InterPro"/>
</dbReference>
<evidence type="ECO:0000259" key="5">
    <source>
        <dbReference type="PROSITE" id="PS50951"/>
    </source>
</evidence>
<dbReference type="EMBL" id="BDGG01000004">
    <property type="protein sequence ID" value="GAU97450.1"/>
    <property type="molecule type" value="Genomic_DNA"/>
</dbReference>
<feature type="region of interest" description="Disordered" evidence="3">
    <location>
        <begin position="1"/>
        <end position="44"/>
    </location>
</feature>
<dbReference type="InterPro" id="IPR030030">
    <property type="entry name" value="Sav"/>
</dbReference>
<reference evidence="6 7" key="1">
    <citation type="journal article" date="2016" name="Nat. Commun.">
        <title>Extremotolerant tardigrade genome and improved radiotolerance of human cultured cells by tardigrade-unique protein.</title>
        <authorList>
            <person name="Hashimoto T."/>
            <person name="Horikawa D.D."/>
            <person name="Saito Y."/>
            <person name="Kuwahara H."/>
            <person name="Kozuka-Hata H."/>
            <person name="Shin-I T."/>
            <person name="Minakuchi Y."/>
            <person name="Ohishi K."/>
            <person name="Motoyama A."/>
            <person name="Aizu T."/>
            <person name="Enomoto A."/>
            <person name="Kondo K."/>
            <person name="Tanaka S."/>
            <person name="Hara Y."/>
            <person name="Koshikawa S."/>
            <person name="Sagara H."/>
            <person name="Miura T."/>
            <person name="Yokobori S."/>
            <person name="Miyagawa K."/>
            <person name="Suzuki Y."/>
            <person name="Kubo T."/>
            <person name="Oyama M."/>
            <person name="Kohara Y."/>
            <person name="Fujiyama A."/>
            <person name="Arakawa K."/>
            <person name="Katayama T."/>
            <person name="Toyoda A."/>
            <person name="Kunieda T."/>
        </authorList>
    </citation>
    <scope>NUCLEOTIDE SEQUENCE [LARGE SCALE GENOMIC DNA]</scope>
    <source>
        <strain evidence="6 7">YOKOZUNA-1</strain>
    </source>
</reference>
<comment type="caution">
    <text evidence="6">The sequence shown here is derived from an EMBL/GenBank/DDBJ whole genome shotgun (WGS) entry which is preliminary data.</text>
</comment>
<sequence length="418" mass="46115">MKMLSRKKDSKLGSKSDGLAGSYVKRDPSSIPGSNGNPVNYYHSPRHEVNFQRRTQPQPLHLLGLTSPLNPQAGPQSRYAGRINSAPSITPNQHFNQEFPRTSRSPLSRPVTRSLGGSAWSLNTPGLSLASSHDIGSRSQSSFGRVTPSSLDSVISPLYRNTTHFATAFHHCPNCEQQSEPANLNKYNRNPTLGEAVAEKGRRGSFQPVEKRLFNPIAPPQGKLAFAGASSTTLGGLPGSRGSAAWSDAGLGAPNGVFSRREGNSREGLSNEPLPPGWMVDYTPGGRRYYIDHNTKTTHWMLPAPSYADRFKEPSRGSESSSSLHSSPSRGSSIQHLVPPNKFRNTEEIPDWLQAYARLPASSDHKLKWENFSLSELHDHLAMMNGLFRQENERIVSSYEAYRAALKRQMEMRQLTSL</sequence>
<keyword evidence="1" id="KW-0597">Phosphoprotein</keyword>
<name>A0A1D1V965_RAMVA</name>
<dbReference type="InterPro" id="IPR001202">
    <property type="entry name" value="WW_dom"/>
</dbReference>
<evidence type="ECO:0000313" key="7">
    <source>
        <dbReference type="Proteomes" id="UP000186922"/>
    </source>
</evidence>
<dbReference type="PROSITE" id="PS50951">
    <property type="entry name" value="SARAH"/>
    <property type="match status" value="1"/>
</dbReference>
<dbReference type="SUPFAM" id="SSF51045">
    <property type="entry name" value="WW domain"/>
    <property type="match status" value="1"/>
</dbReference>
<accession>A0A1D1V965</accession>
<dbReference type="GO" id="GO:0035329">
    <property type="term" value="P:hippo signaling"/>
    <property type="evidence" value="ECO:0007669"/>
    <property type="project" value="InterPro"/>
</dbReference>
<evidence type="ECO:0000256" key="1">
    <source>
        <dbReference type="ARBA" id="ARBA00022553"/>
    </source>
</evidence>
<feature type="compositionally biased region" description="Low complexity" evidence="3">
    <location>
        <begin position="317"/>
        <end position="333"/>
    </location>
</feature>
<dbReference type="InterPro" id="IPR036020">
    <property type="entry name" value="WW_dom_sf"/>
</dbReference>
<keyword evidence="2" id="KW-0677">Repeat</keyword>
<dbReference type="Pfam" id="PF00397">
    <property type="entry name" value="WW"/>
    <property type="match status" value="1"/>
</dbReference>
<dbReference type="InterPro" id="IPR011524">
    <property type="entry name" value="SARAH_dom"/>
</dbReference>
<dbReference type="PANTHER" id="PTHR47522">
    <property type="entry name" value="SALVADOR FAMILY WW DOMAIN-CONTAINING PROTEIN 1"/>
    <property type="match status" value="1"/>
</dbReference>
<dbReference type="Gene3D" id="2.20.70.10">
    <property type="match status" value="1"/>
</dbReference>
<dbReference type="GO" id="GO:0060090">
    <property type="term" value="F:molecular adaptor activity"/>
    <property type="evidence" value="ECO:0007669"/>
    <property type="project" value="InterPro"/>
</dbReference>